<proteinExistence type="predicted"/>
<dbReference type="KEGG" id="orz:FNH13_01890"/>
<dbReference type="Proteomes" id="UP000315395">
    <property type="component" value="Chromosome"/>
</dbReference>
<accession>A0A516G6X5</accession>
<dbReference type="OrthoDB" id="4869457at2"/>
<dbReference type="RefSeq" id="WP_143781890.1">
    <property type="nucleotide sequence ID" value="NZ_CP041616.1"/>
</dbReference>
<feature type="coiled-coil region" evidence="1">
    <location>
        <begin position="143"/>
        <end position="170"/>
    </location>
</feature>
<evidence type="ECO:0000256" key="2">
    <source>
        <dbReference type="SAM" id="MobiDB-lite"/>
    </source>
</evidence>
<sequence>MAQQDERSGEAGAPGSDPGEGLGPGEREQLVYALENRFADHLEAAASAVREAERQLAEAQEDLRRAVEQESARPYRSDSLVFMREAMNEEVDGLHRKTNPKKVRAAYRFLLDRAVELAAGEVAGFHDDQAAERRGREHGVQACQEAEKRAVAAVEEARRMQERVRNAEALARQGLTVLADKLE</sequence>
<gene>
    <name evidence="3" type="ORF">FNH13_01890</name>
</gene>
<evidence type="ECO:0000313" key="4">
    <source>
        <dbReference type="Proteomes" id="UP000315395"/>
    </source>
</evidence>
<protein>
    <submittedName>
        <fullName evidence="3">Uncharacterized protein</fullName>
    </submittedName>
</protein>
<keyword evidence="4" id="KW-1185">Reference proteome</keyword>
<dbReference type="EMBL" id="CP041616">
    <property type="protein sequence ID" value="QDO87232.1"/>
    <property type="molecule type" value="Genomic_DNA"/>
</dbReference>
<evidence type="ECO:0000256" key="1">
    <source>
        <dbReference type="SAM" id="Coils"/>
    </source>
</evidence>
<reference evidence="3 4" key="1">
    <citation type="submission" date="2019-07" db="EMBL/GenBank/DDBJ databases">
        <title>complete genome sequencing of Ornithinimicrobium sp. H23M54.</title>
        <authorList>
            <person name="Bae J.-W."/>
            <person name="Lee S.-Y."/>
        </authorList>
    </citation>
    <scope>NUCLEOTIDE SEQUENCE [LARGE SCALE GENOMIC DNA]</scope>
    <source>
        <strain evidence="3 4">H23M54</strain>
    </source>
</reference>
<organism evidence="3 4">
    <name type="scientific">Ornithinimicrobium ciconiae</name>
    <dbReference type="NCBI Taxonomy" id="2594265"/>
    <lineage>
        <taxon>Bacteria</taxon>
        <taxon>Bacillati</taxon>
        <taxon>Actinomycetota</taxon>
        <taxon>Actinomycetes</taxon>
        <taxon>Micrococcales</taxon>
        <taxon>Ornithinimicrobiaceae</taxon>
        <taxon>Ornithinimicrobium</taxon>
    </lineage>
</organism>
<feature type="region of interest" description="Disordered" evidence="2">
    <location>
        <begin position="1"/>
        <end position="28"/>
    </location>
</feature>
<keyword evidence="1" id="KW-0175">Coiled coil</keyword>
<dbReference type="AlphaFoldDB" id="A0A516G6X5"/>
<feature type="coiled-coil region" evidence="1">
    <location>
        <begin position="42"/>
        <end position="70"/>
    </location>
</feature>
<evidence type="ECO:0000313" key="3">
    <source>
        <dbReference type="EMBL" id="QDO87232.1"/>
    </source>
</evidence>
<name>A0A516G6X5_9MICO</name>